<protein>
    <recommendedName>
        <fullName evidence="1">Rv2525c-like glycoside hydrolase-like domain-containing protein</fullName>
    </recommendedName>
</protein>
<dbReference type="EMBL" id="JOJZ01000009">
    <property type="protein sequence ID" value="KID42526.1"/>
    <property type="molecule type" value="Genomic_DNA"/>
</dbReference>
<dbReference type="RefSeq" id="WP_225349305.1">
    <property type="nucleotide sequence ID" value="NZ_JOJZ01000009.1"/>
</dbReference>
<dbReference type="Proteomes" id="UP000031397">
    <property type="component" value="Unassembled WGS sequence"/>
</dbReference>
<gene>
    <name evidence="2" type="ORF">LfDm3_0455</name>
</gene>
<comment type="caution">
    <text evidence="2">The sequence shown here is derived from an EMBL/GenBank/DDBJ whole genome shotgun (WGS) entry which is preliminary data.</text>
</comment>
<dbReference type="InterPro" id="IPR015020">
    <property type="entry name" value="Rv2525c-like_Glyco_Hydro-like"/>
</dbReference>
<dbReference type="Gene3D" id="1.10.101.10">
    <property type="entry name" value="PGBD-like superfamily/PGBD"/>
    <property type="match status" value="1"/>
</dbReference>
<dbReference type="SUPFAM" id="SSF51445">
    <property type="entry name" value="(Trans)glycosidases"/>
    <property type="match status" value="1"/>
</dbReference>
<name>A0A0C1PRM0_9LACO</name>
<dbReference type="AlphaFoldDB" id="A0A0C1PRM0"/>
<dbReference type="InterPro" id="IPR036366">
    <property type="entry name" value="PGBDSf"/>
</dbReference>
<reference evidence="2 3" key="1">
    <citation type="submission" date="2014-06" db="EMBL/GenBank/DDBJ databases">
        <title>Functional and comparative genomic analyses of the Drosophila gut microbiota identify candidate symbiosis factors.</title>
        <authorList>
            <person name="Newell P.D."/>
            <person name="Chaston J.M."/>
            <person name="Douglas A.E."/>
        </authorList>
    </citation>
    <scope>NUCLEOTIDE SEQUENCE [LARGE SCALE GENOMIC DNA]</scope>
    <source>
        <strain evidence="2 3">DmCS_002</strain>
    </source>
</reference>
<feature type="domain" description="Rv2525c-like glycoside hydrolase-like" evidence="1">
    <location>
        <begin position="234"/>
        <end position="416"/>
    </location>
</feature>
<keyword evidence="3" id="KW-1185">Reference proteome</keyword>
<dbReference type="PATRIC" id="fig|1614.7.peg.445"/>
<organism evidence="2 3">
    <name type="scientific">Fructilactobacillus fructivorans</name>
    <dbReference type="NCBI Taxonomy" id="1614"/>
    <lineage>
        <taxon>Bacteria</taxon>
        <taxon>Bacillati</taxon>
        <taxon>Bacillota</taxon>
        <taxon>Bacilli</taxon>
        <taxon>Lactobacillales</taxon>
        <taxon>Lactobacillaceae</taxon>
        <taxon>Fructilactobacillus</taxon>
    </lineage>
</organism>
<sequence>MEFGYKGKIAKLIQGAFWCKGISPNAFDEKYTKDTQNAVNKLRNDAGLKSGSMTVILMGALFDMSAFTIIGDGTDGVRGMQQYLNNHFLNYFGDDIGLVPTDGIYDRNTNTALIYALQSSEGMSPSTANGVYGPGTIARTPTVNQGATGLIVRIIQYGLLVNDFMFNRDVDDKFDSSIANSIIKFRKFMNLPPFTSTADLTVIKGLLTSNGNTNRDSDTADTATQLNSSDVSLLKRYGFSIIGRYLTGSVGAGSKKRDKNLTTDELETIKNGGMSVFPIYQDGGDDISYFKYNQGFKDALTASKTAKQLGFPKGTTIYFAVDTDIQSGDIDGTIKQYFEGISDAMSYYNIGVYGTRNVSTHMISSGLAKYCFVSDMSSGYSGNLGYPMSKNWSFDQFTEYSLSHLDIDQVASSGKDHGEKEFSTSGLTSPLNAVRFLLDNSSIQFNQPILEFDEAWINVKVSASETVQHVNSSGIFSIKNGKISSDFTGWFSKEYGLSASISGVVFDQLMKTMFLDKINNGQLTIQASLTSDGKVGVSATFNVFELRDKNISGSFAVNFDMTIKPFNIPTSILGSAVEVSEKVLQYFSSHKKEVATGLMESIVPLSGAVKEVSNMSVSLI</sequence>
<evidence type="ECO:0000313" key="3">
    <source>
        <dbReference type="Proteomes" id="UP000031397"/>
    </source>
</evidence>
<evidence type="ECO:0000259" key="1">
    <source>
        <dbReference type="Pfam" id="PF08924"/>
    </source>
</evidence>
<proteinExistence type="predicted"/>
<dbReference type="CDD" id="cd06418">
    <property type="entry name" value="GH25_BacA-like"/>
    <property type="match status" value="1"/>
</dbReference>
<dbReference type="Pfam" id="PF08924">
    <property type="entry name" value="Rv2525c_GlyHyd-like"/>
    <property type="match status" value="1"/>
</dbReference>
<evidence type="ECO:0000313" key="2">
    <source>
        <dbReference type="EMBL" id="KID42526.1"/>
    </source>
</evidence>
<dbReference type="InterPro" id="IPR017853">
    <property type="entry name" value="GH"/>
</dbReference>
<accession>A0A0C1PRM0</accession>
<dbReference type="GeneID" id="74913135"/>
<dbReference type="Gene3D" id="3.20.20.80">
    <property type="entry name" value="Glycosidases"/>
    <property type="match status" value="1"/>
</dbReference>